<protein>
    <submittedName>
        <fullName evidence="2">Uncharacterized protein</fullName>
    </submittedName>
</protein>
<feature type="region of interest" description="Disordered" evidence="1">
    <location>
        <begin position="58"/>
        <end position="77"/>
    </location>
</feature>
<accession>A0A8J5IKQ4</accession>
<gene>
    <name evidence="2" type="ORF">JG688_00012178</name>
</gene>
<comment type="caution">
    <text evidence="2">The sequence shown here is derived from an EMBL/GenBank/DDBJ whole genome shotgun (WGS) entry which is preliminary data.</text>
</comment>
<proteinExistence type="predicted"/>
<keyword evidence="3" id="KW-1185">Reference proteome</keyword>
<organism evidence="2 3">
    <name type="scientific">Phytophthora aleatoria</name>
    <dbReference type="NCBI Taxonomy" id="2496075"/>
    <lineage>
        <taxon>Eukaryota</taxon>
        <taxon>Sar</taxon>
        <taxon>Stramenopiles</taxon>
        <taxon>Oomycota</taxon>
        <taxon>Peronosporomycetes</taxon>
        <taxon>Peronosporales</taxon>
        <taxon>Peronosporaceae</taxon>
        <taxon>Phytophthora</taxon>
    </lineage>
</organism>
<feature type="compositionally biased region" description="Polar residues" evidence="1">
    <location>
        <begin position="67"/>
        <end position="77"/>
    </location>
</feature>
<dbReference type="Proteomes" id="UP000709295">
    <property type="component" value="Unassembled WGS sequence"/>
</dbReference>
<name>A0A8J5IKQ4_9STRA</name>
<reference evidence="2" key="1">
    <citation type="submission" date="2021-01" db="EMBL/GenBank/DDBJ databases">
        <title>Phytophthora aleatoria, a newly-described species from Pinus radiata is distinct from Phytophthora cactorum isolates based on comparative genomics.</title>
        <authorList>
            <person name="Mcdougal R."/>
            <person name="Panda P."/>
            <person name="Williams N."/>
            <person name="Studholme D.J."/>
        </authorList>
    </citation>
    <scope>NUCLEOTIDE SEQUENCE</scope>
    <source>
        <strain evidence="2">NZFS 4037</strain>
    </source>
</reference>
<dbReference type="EMBL" id="JAENGY010000917">
    <property type="protein sequence ID" value="KAG6954812.1"/>
    <property type="molecule type" value="Genomic_DNA"/>
</dbReference>
<evidence type="ECO:0000313" key="3">
    <source>
        <dbReference type="Proteomes" id="UP000709295"/>
    </source>
</evidence>
<dbReference type="AlphaFoldDB" id="A0A8J5IKQ4"/>
<sequence length="133" mass="14894">MTNFVKGGLLAKAELDTLELTTASNPQIESTTTVTSYKRKSHEALESMASSFKTYAMDRRDEAGRGSCSSKLQQRSQNLSMMADIRSQIADVDGKRAHYEGAESAEVQMLAEDRSILMEERQKLIKQLRETDI</sequence>
<evidence type="ECO:0000256" key="1">
    <source>
        <dbReference type="SAM" id="MobiDB-lite"/>
    </source>
</evidence>
<evidence type="ECO:0000313" key="2">
    <source>
        <dbReference type="EMBL" id="KAG6954812.1"/>
    </source>
</evidence>